<feature type="region of interest" description="Disordered" evidence="1">
    <location>
        <begin position="51"/>
        <end position="95"/>
    </location>
</feature>
<dbReference type="Proteomes" id="UP000233551">
    <property type="component" value="Unassembled WGS sequence"/>
</dbReference>
<reference evidence="2 3" key="1">
    <citation type="submission" date="2017-11" db="EMBL/GenBank/DDBJ databases">
        <title>De-novo sequencing of pomegranate (Punica granatum L.) genome.</title>
        <authorList>
            <person name="Akparov Z."/>
            <person name="Amiraslanov A."/>
            <person name="Hajiyeva S."/>
            <person name="Abbasov M."/>
            <person name="Kaur K."/>
            <person name="Hamwieh A."/>
            <person name="Solovyev V."/>
            <person name="Salamov A."/>
            <person name="Braich B."/>
            <person name="Kosarev P."/>
            <person name="Mahmoud A."/>
            <person name="Hajiyev E."/>
            <person name="Babayeva S."/>
            <person name="Izzatullayeva V."/>
            <person name="Mammadov A."/>
            <person name="Mammadov A."/>
            <person name="Sharifova S."/>
            <person name="Ojaghi J."/>
            <person name="Eynullazada K."/>
            <person name="Bayramov B."/>
            <person name="Abdulazimova A."/>
            <person name="Shahmuradov I."/>
        </authorList>
    </citation>
    <scope>NUCLEOTIDE SEQUENCE [LARGE SCALE GENOMIC DNA]</scope>
    <source>
        <strain evidence="3">cv. AG2017</strain>
        <tissue evidence="2">Leaf</tissue>
    </source>
</reference>
<keyword evidence="3" id="KW-1185">Reference proteome</keyword>
<organism evidence="2 3">
    <name type="scientific">Punica granatum</name>
    <name type="common">Pomegranate</name>
    <dbReference type="NCBI Taxonomy" id="22663"/>
    <lineage>
        <taxon>Eukaryota</taxon>
        <taxon>Viridiplantae</taxon>
        <taxon>Streptophyta</taxon>
        <taxon>Embryophyta</taxon>
        <taxon>Tracheophyta</taxon>
        <taxon>Spermatophyta</taxon>
        <taxon>Magnoliopsida</taxon>
        <taxon>eudicotyledons</taxon>
        <taxon>Gunneridae</taxon>
        <taxon>Pentapetalae</taxon>
        <taxon>rosids</taxon>
        <taxon>malvids</taxon>
        <taxon>Myrtales</taxon>
        <taxon>Lythraceae</taxon>
        <taxon>Punica</taxon>
    </lineage>
</organism>
<protein>
    <submittedName>
        <fullName evidence="2">Uncharacterized protein</fullName>
    </submittedName>
</protein>
<gene>
    <name evidence="2" type="ORF">CRG98_021739</name>
</gene>
<evidence type="ECO:0000313" key="2">
    <source>
        <dbReference type="EMBL" id="PKI57869.1"/>
    </source>
</evidence>
<name>A0A2I0JNM3_PUNGR</name>
<dbReference type="EMBL" id="PGOL01001481">
    <property type="protein sequence ID" value="PKI57869.1"/>
    <property type="molecule type" value="Genomic_DNA"/>
</dbReference>
<proteinExistence type="predicted"/>
<dbReference type="AlphaFoldDB" id="A0A2I0JNM3"/>
<sequence>MSVKREINKIVTLGPCTLRGLRILKGNGQVIYSNTILDRLSCTTQLSKADSSSSTVVNRARSPHNRRTKRGSGRFESLLTKRTPQLPPRASQESGAIDLASKDHQEPPVDLFLYRVPISAGVILSLLGIQHNRPRAKKVTPINRYSPNKPDCQSGLPADPTSPIWPVEKRFESESRKPHWLGQAEGASRPHLKGGGRELLLTLLGREDTIQDPSQVKVAHGLSLEELAESSLTLNGLRADSSFDSKSIFGMRVIAFFL</sequence>
<feature type="compositionally biased region" description="Basic residues" evidence="1">
    <location>
        <begin position="61"/>
        <end position="72"/>
    </location>
</feature>
<evidence type="ECO:0000313" key="3">
    <source>
        <dbReference type="Proteomes" id="UP000233551"/>
    </source>
</evidence>
<evidence type="ECO:0000256" key="1">
    <source>
        <dbReference type="SAM" id="MobiDB-lite"/>
    </source>
</evidence>
<accession>A0A2I0JNM3</accession>
<comment type="caution">
    <text evidence="2">The sequence shown here is derived from an EMBL/GenBank/DDBJ whole genome shotgun (WGS) entry which is preliminary data.</text>
</comment>